<keyword evidence="3" id="KW-0326">Glycosidase</keyword>
<comment type="similarity">
    <text evidence="1">Belongs to the IUNH family.</text>
</comment>
<dbReference type="PANTHER" id="PTHR12304">
    <property type="entry name" value="INOSINE-URIDINE PREFERRING NUCLEOSIDE HYDROLASE"/>
    <property type="match status" value="1"/>
</dbReference>
<evidence type="ECO:0000256" key="2">
    <source>
        <dbReference type="ARBA" id="ARBA00022801"/>
    </source>
</evidence>
<dbReference type="GO" id="GO:0008477">
    <property type="term" value="F:purine nucleosidase activity"/>
    <property type="evidence" value="ECO:0007669"/>
    <property type="project" value="TreeGrafter"/>
</dbReference>
<dbReference type="GO" id="GO:0005829">
    <property type="term" value="C:cytosol"/>
    <property type="evidence" value="ECO:0007669"/>
    <property type="project" value="TreeGrafter"/>
</dbReference>
<dbReference type="InterPro" id="IPR023186">
    <property type="entry name" value="IUNH"/>
</dbReference>
<keyword evidence="4" id="KW-0472">Membrane</keyword>
<evidence type="ECO:0000313" key="6">
    <source>
        <dbReference type="EMBL" id="CAH0372139.1"/>
    </source>
</evidence>
<sequence length="363" mass="37875">MTLGDVWLDFDPAALVATGLDVDDDLAFLALLALQRRGRLNLIGVSVTAGNAALRDTLANAKSLLRLAGVKLEPAAGASYRDMHVPWPWVRRLHNVRGDVASSPDAVDAIRSAVLARPPHSLTIVALGPLTNVAAALMDSDVAGRVGRVVSMGGALDGKRLDLNWLSDRAAARAVVASRVPLTVAPVELCAQAAVQPEDVDRLVERCCPGAAVCSLARAMRRQCAFSRRFVNKGLVARVSNAHTALKSDAFVPWDVVAVLAVAEPELFGEWREFDVAVPPCVSGEPCDGTVVVRNGSGVLAPTRLAPGGVVDALVDLVCDVPAVGPAPGIVGAPVLFGSVAVAVLVPLLLLRGVVSKFRSKTS</sequence>
<feature type="domain" description="Inosine/uridine-preferring nucleoside hydrolase" evidence="5">
    <location>
        <begin position="6"/>
        <end position="295"/>
    </location>
</feature>
<evidence type="ECO:0000313" key="7">
    <source>
        <dbReference type="Proteomes" id="UP000789595"/>
    </source>
</evidence>
<dbReference type="InterPro" id="IPR001910">
    <property type="entry name" value="Inosine/uridine_hydrolase_dom"/>
</dbReference>
<dbReference type="PANTHER" id="PTHR12304:SF4">
    <property type="entry name" value="URIDINE NUCLEOSIDASE"/>
    <property type="match status" value="1"/>
</dbReference>
<proteinExistence type="inferred from homology"/>
<evidence type="ECO:0000256" key="1">
    <source>
        <dbReference type="ARBA" id="ARBA00009176"/>
    </source>
</evidence>
<protein>
    <recommendedName>
        <fullName evidence="5">Inosine/uridine-preferring nucleoside hydrolase domain-containing protein</fullName>
    </recommendedName>
</protein>
<dbReference type="AlphaFoldDB" id="A0A8J2SSS2"/>
<comment type="caution">
    <text evidence="6">The sequence shown here is derived from an EMBL/GenBank/DDBJ whole genome shotgun (WGS) entry which is preliminary data.</text>
</comment>
<dbReference type="Gene3D" id="3.90.245.10">
    <property type="entry name" value="Ribonucleoside hydrolase-like"/>
    <property type="match status" value="1"/>
</dbReference>
<dbReference type="InterPro" id="IPR036452">
    <property type="entry name" value="Ribo_hydro-like"/>
</dbReference>
<dbReference type="GO" id="GO:0006152">
    <property type="term" value="P:purine nucleoside catabolic process"/>
    <property type="evidence" value="ECO:0007669"/>
    <property type="project" value="TreeGrafter"/>
</dbReference>
<feature type="transmembrane region" description="Helical" evidence="4">
    <location>
        <begin position="329"/>
        <end position="351"/>
    </location>
</feature>
<evidence type="ECO:0000256" key="3">
    <source>
        <dbReference type="ARBA" id="ARBA00023295"/>
    </source>
</evidence>
<name>A0A8J2SSS2_9STRA</name>
<dbReference type="OrthoDB" id="186496at2759"/>
<gene>
    <name evidence="6" type="ORF">PECAL_3P21170</name>
</gene>
<dbReference type="SUPFAM" id="SSF53590">
    <property type="entry name" value="Nucleoside hydrolase"/>
    <property type="match status" value="1"/>
</dbReference>
<keyword evidence="2" id="KW-0378">Hydrolase</keyword>
<dbReference type="Proteomes" id="UP000789595">
    <property type="component" value="Unassembled WGS sequence"/>
</dbReference>
<keyword evidence="4" id="KW-0812">Transmembrane</keyword>
<dbReference type="Pfam" id="PF01156">
    <property type="entry name" value="IU_nuc_hydro"/>
    <property type="match status" value="1"/>
</dbReference>
<reference evidence="6" key="1">
    <citation type="submission" date="2021-11" db="EMBL/GenBank/DDBJ databases">
        <authorList>
            <consortium name="Genoscope - CEA"/>
            <person name="William W."/>
        </authorList>
    </citation>
    <scope>NUCLEOTIDE SEQUENCE</scope>
</reference>
<keyword evidence="7" id="KW-1185">Reference proteome</keyword>
<accession>A0A8J2SSS2</accession>
<organism evidence="6 7">
    <name type="scientific">Pelagomonas calceolata</name>
    <dbReference type="NCBI Taxonomy" id="35677"/>
    <lineage>
        <taxon>Eukaryota</taxon>
        <taxon>Sar</taxon>
        <taxon>Stramenopiles</taxon>
        <taxon>Ochrophyta</taxon>
        <taxon>Pelagophyceae</taxon>
        <taxon>Pelagomonadales</taxon>
        <taxon>Pelagomonadaceae</taxon>
        <taxon>Pelagomonas</taxon>
    </lineage>
</organism>
<keyword evidence="4" id="KW-1133">Transmembrane helix</keyword>
<evidence type="ECO:0000259" key="5">
    <source>
        <dbReference type="Pfam" id="PF01156"/>
    </source>
</evidence>
<dbReference type="EMBL" id="CAKKNE010000003">
    <property type="protein sequence ID" value="CAH0372139.1"/>
    <property type="molecule type" value="Genomic_DNA"/>
</dbReference>
<evidence type="ECO:0000256" key="4">
    <source>
        <dbReference type="SAM" id="Phobius"/>
    </source>
</evidence>